<organism evidence="2 3">
    <name type="scientific">Mytilus coruscus</name>
    <name type="common">Sea mussel</name>
    <dbReference type="NCBI Taxonomy" id="42192"/>
    <lineage>
        <taxon>Eukaryota</taxon>
        <taxon>Metazoa</taxon>
        <taxon>Spiralia</taxon>
        <taxon>Lophotrochozoa</taxon>
        <taxon>Mollusca</taxon>
        <taxon>Bivalvia</taxon>
        <taxon>Autobranchia</taxon>
        <taxon>Pteriomorphia</taxon>
        <taxon>Mytilida</taxon>
        <taxon>Mytiloidea</taxon>
        <taxon>Mytilidae</taxon>
        <taxon>Mytilinae</taxon>
        <taxon>Mytilus</taxon>
    </lineage>
</organism>
<dbReference type="Proteomes" id="UP000507470">
    <property type="component" value="Unassembled WGS sequence"/>
</dbReference>
<proteinExistence type="inferred from homology"/>
<dbReference type="OrthoDB" id="6138028at2759"/>
<evidence type="ECO:0000313" key="2">
    <source>
        <dbReference type="EMBL" id="CAC5376683.1"/>
    </source>
</evidence>
<dbReference type="AlphaFoldDB" id="A0A6J8B0C6"/>
<accession>A0A6J8B0C6</accession>
<dbReference type="GO" id="GO:0016788">
    <property type="term" value="F:hydrolase activity, acting on ester bonds"/>
    <property type="evidence" value="ECO:0007669"/>
    <property type="project" value="InterPro"/>
</dbReference>
<dbReference type="Pfam" id="PF01026">
    <property type="entry name" value="TatD_DNase"/>
    <property type="match status" value="1"/>
</dbReference>
<dbReference type="InterPro" id="IPR032466">
    <property type="entry name" value="Metal_Hydrolase"/>
</dbReference>
<gene>
    <name evidence="2" type="ORF">MCOR_13242</name>
</gene>
<evidence type="ECO:0000313" key="3">
    <source>
        <dbReference type="Proteomes" id="UP000507470"/>
    </source>
</evidence>
<dbReference type="SUPFAM" id="SSF51556">
    <property type="entry name" value="Metallo-dependent hydrolases"/>
    <property type="match status" value="1"/>
</dbReference>
<keyword evidence="3" id="KW-1185">Reference proteome</keyword>
<reference evidence="2 3" key="1">
    <citation type="submission" date="2020-06" db="EMBL/GenBank/DDBJ databases">
        <authorList>
            <person name="Li R."/>
            <person name="Bekaert M."/>
        </authorList>
    </citation>
    <scope>NUCLEOTIDE SEQUENCE [LARGE SCALE GENOMIC DNA]</scope>
    <source>
        <strain evidence="3">wild</strain>
    </source>
</reference>
<dbReference type="EC" id="3.1.21.-" evidence="2"/>
<dbReference type="PANTHER" id="PTHR46363:SF1">
    <property type="entry name" value="DEOXYRIBONUCLEASE TATDN2-RELATED"/>
    <property type="match status" value="1"/>
</dbReference>
<dbReference type="EMBL" id="CACVKT020002230">
    <property type="protein sequence ID" value="CAC5376683.1"/>
    <property type="molecule type" value="Genomic_DNA"/>
</dbReference>
<name>A0A6J8B0C6_MYTCO</name>
<evidence type="ECO:0000256" key="1">
    <source>
        <dbReference type="ARBA" id="ARBA00009275"/>
    </source>
</evidence>
<dbReference type="Gene3D" id="3.20.20.140">
    <property type="entry name" value="Metal-dependent hydrolases"/>
    <property type="match status" value="1"/>
</dbReference>
<keyword evidence="2" id="KW-0378">Hydrolase</keyword>
<dbReference type="PANTHER" id="PTHR46363">
    <property type="entry name" value="DEOXYRIBONUCLEASE TATDN2-RELATED"/>
    <property type="match status" value="1"/>
</dbReference>
<dbReference type="InterPro" id="IPR001130">
    <property type="entry name" value="TatD-like"/>
</dbReference>
<protein>
    <submittedName>
        <fullName evidence="2">TatD</fullName>
        <ecNumber evidence="2">3.1.21.-</ecNumber>
    </submittedName>
</protein>
<comment type="similarity">
    <text evidence="1">Belongs to the metallo-dependent hydrolases superfamily. TatD-type hydrolase family.</text>
</comment>
<sequence length="292" mass="33127">MVTGCLHRVKSWFDCYDLDSLLQFVIDRRLNESVNSGFNDQEQQLLVYFAQNYSPNRLSHITANPPNHVISLTNWEIMASLLRRVGPTQQQSLMAPGGYVTYEGSLILDPVPSPSEPFLFVDSHFHLDLVLKRLHFKTFLHMSSEMSPAENNNSFYYGIANYVFPNHWNDWAVQVGVAHSVYVSFGIHPHIAAKGVTTNQLEDLEYLLGSYKCVAVGEIGLDFTTRCDCRRCNTPEQCKKRMRECQEQALIQMMDIAQRRQMPVILHCRDGGSGEAAARVLTLIHGGFANLK</sequence>